<dbReference type="EMBL" id="JBHRYQ010000001">
    <property type="protein sequence ID" value="MFC3809043.1"/>
    <property type="molecule type" value="Genomic_DNA"/>
</dbReference>
<protein>
    <submittedName>
        <fullName evidence="1">Uncharacterized protein</fullName>
    </submittedName>
</protein>
<evidence type="ECO:0000313" key="2">
    <source>
        <dbReference type="Proteomes" id="UP001595616"/>
    </source>
</evidence>
<sequence length="83" mass="9535">MKVGDQAKKLGGKEFDIYFGDQAKKLGERNLIFTLGKKNSFMTQDFIQLLLPEGLFEYFDLVRYKPAISSKRFIQGSLLVKII</sequence>
<organism evidence="1 2">
    <name type="scientific">Lacihabitans lacunae</name>
    <dbReference type="NCBI Taxonomy" id="1028214"/>
    <lineage>
        <taxon>Bacteria</taxon>
        <taxon>Pseudomonadati</taxon>
        <taxon>Bacteroidota</taxon>
        <taxon>Cytophagia</taxon>
        <taxon>Cytophagales</taxon>
        <taxon>Leadbetterellaceae</taxon>
        <taxon>Lacihabitans</taxon>
    </lineage>
</organism>
<reference evidence="2" key="1">
    <citation type="journal article" date="2019" name="Int. J. Syst. Evol. Microbiol.">
        <title>The Global Catalogue of Microorganisms (GCM) 10K type strain sequencing project: providing services to taxonomists for standard genome sequencing and annotation.</title>
        <authorList>
            <consortium name="The Broad Institute Genomics Platform"/>
            <consortium name="The Broad Institute Genome Sequencing Center for Infectious Disease"/>
            <person name="Wu L."/>
            <person name="Ma J."/>
        </authorList>
    </citation>
    <scope>NUCLEOTIDE SEQUENCE [LARGE SCALE GENOMIC DNA]</scope>
    <source>
        <strain evidence="2">CECT 7956</strain>
    </source>
</reference>
<comment type="caution">
    <text evidence="1">The sequence shown here is derived from an EMBL/GenBank/DDBJ whole genome shotgun (WGS) entry which is preliminary data.</text>
</comment>
<dbReference type="RefSeq" id="WP_379833515.1">
    <property type="nucleotide sequence ID" value="NZ_JBHRYQ010000001.1"/>
</dbReference>
<gene>
    <name evidence="1" type="ORF">ACFOOI_00130</name>
</gene>
<dbReference type="Proteomes" id="UP001595616">
    <property type="component" value="Unassembled WGS sequence"/>
</dbReference>
<name>A0ABV7YNV4_9BACT</name>
<keyword evidence="2" id="KW-1185">Reference proteome</keyword>
<proteinExistence type="predicted"/>
<accession>A0ABV7YNV4</accession>
<evidence type="ECO:0000313" key="1">
    <source>
        <dbReference type="EMBL" id="MFC3809043.1"/>
    </source>
</evidence>